<sequence>MLDKQAALINFGAWLKNNRVKDGGNPLQDDIMQRDCGFVTLSLRTPLKTYCRVWQTRQSLDCDARRTVVRLQLLQHRHPDLEPLATVFRGALDPQFM</sequence>
<comment type="caution">
    <text evidence="1">The sequence shown here is derived from an EMBL/GenBank/DDBJ whole genome shotgun (WGS) entry which is preliminary data.</text>
</comment>
<keyword evidence="2" id="KW-1185">Reference proteome</keyword>
<dbReference type="Proteomes" id="UP001596045">
    <property type="component" value="Unassembled WGS sequence"/>
</dbReference>
<accession>A0ABW0M3G9</accession>
<proteinExistence type="predicted"/>
<reference evidence="2" key="1">
    <citation type="journal article" date="2019" name="Int. J. Syst. Evol. Microbiol.">
        <title>The Global Catalogue of Microorganisms (GCM) 10K type strain sequencing project: providing services to taxonomists for standard genome sequencing and annotation.</title>
        <authorList>
            <consortium name="The Broad Institute Genomics Platform"/>
            <consortium name="The Broad Institute Genome Sequencing Center for Infectious Disease"/>
            <person name="Wu L."/>
            <person name="Ma J."/>
        </authorList>
    </citation>
    <scope>NUCLEOTIDE SEQUENCE [LARGE SCALE GENOMIC DNA]</scope>
    <source>
        <strain evidence="2">JCM 17066</strain>
    </source>
</reference>
<name>A0ABW0M3G9_9BURK</name>
<protein>
    <submittedName>
        <fullName evidence="1">Uncharacterized protein</fullName>
    </submittedName>
</protein>
<dbReference type="RefSeq" id="WP_378994179.1">
    <property type="nucleotide sequence ID" value="NZ_JBHSMT010000005.1"/>
</dbReference>
<organism evidence="1 2">
    <name type="scientific">Paraherbaspirillum soli</name>
    <dbReference type="NCBI Taxonomy" id="631222"/>
    <lineage>
        <taxon>Bacteria</taxon>
        <taxon>Pseudomonadati</taxon>
        <taxon>Pseudomonadota</taxon>
        <taxon>Betaproteobacteria</taxon>
        <taxon>Burkholderiales</taxon>
        <taxon>Oxalobacteraceae</taxon>
        <taxon>Paraherbaspirillum</taxon>
    </lineage>
</organism>
<gene>
    <name evidence="1" type="ORF">ACFPM8_01355</name>
</gene>
<dbReference type="EMBL" id="JBHSMT010000005">
    <property type="protein sequence ID" value="MFC5472595.1"/>
    <property type="molecule type" value="Genomic_DNA"/>
</dbReference>
<evidence type="ECO:0000313" key="2">
    <source>
        <dbReference type="Proteomes" id="UP001596045"/>
    </source>
</evidence>
<evidence type="ECO:0000313" key="1">
    <source>
        <dbReference type="EMBL" id="MFC5472595.1"/>
    </source>
</evidence>